<feature type="chain" id="PRO_5040424733" description="SH3 domain-containing protein" evidence="8">
    <location>
        <begin position="31"/>
        <end position="543"/>
    </location>
</feature>
<evidence type="ECO:0000313" key="11">
    <source>
        <dbReference type="Proteomes" id="UP000738325"/>
    </source>
</evidence>
<dbReference type="OrthoDB" id="5340910at2759"/>
<dbReference type="SMART" id="SM00326">
    <property type="entry name" value="SH3"/>
    <property type="match status" value="1"/>
</dbReference>
<dbReference type="PROSITE" id="PS50002">
    <property type="entry name" value="SH3"/>
    <property type="match status" value="1"/>
</dbReference>
<keyword evidence="2 5" id="KW-0728">SH3 domain</keyword>
<keyword evidence="7" id="KW-0812">Transmembrane</keyword>
<dbReference type="CDD" id="cd00174">
    <property type="entry name" value="SH3"/>
    <property type="match status" value="1"/>
</dbReference>
<dbReference type="SUPFAM" id="SSF50044">
    <property type="entry name" value="SH3-domain"/>
    <property type="match status" value="1"/>
</dbReference>
<keyword evidence="11" id="KW-1185">Reference proteome</keyword>
<evidence type="ECO:0000256" key="3">
    <source>
        <dbReference type="ARBA" id="ARBA00023054"/>
    </source>
</evidence>
<evidence type="ECO:0000259" key="9">
    <source>
        <dbReference type="PROSITE" id="PS50002"/>
    </source>
</evidence>
<keyword evidence="3" id="KW-0175">Coiled coil</keyword>
<evidence type="ECO:0000256" key="1">
    <source>
        <dbReference type="ARBA" id="ARBA00004170"/>
    </source>
</evidence>
<accession>A0A9P6RA91</accession>
<evidence type="ECO:0000256" key="6">
    <source>
        <dbReference type="SAM" id="MobiDB-lite"/>
    </source>
</evidence>
<evidence type="ECO:0000313" key="10">
    <source>
        <dbReference type="EMBL" id="KAG0313357.1"/>
    </source>
</evidence>
<evidence type="ECO:0000256" key="5">
    <source>
        <dbReference type="PROSITE-ProRule" id="PRU00192"/>
    </source>
</evidence>
<protein>
    <recommendedName>
        <fullName evidence="9">SH3 domain-containing protein</fullName>
    </recommendedName>
</protein>
<feature type="domain" description="SH3" evidence="9">
    <location>
        <begin position="371"/>
        <end position="432"/>
    </location>
</feature>
<feature type="compositionally biased region" description="Low complexity" evidence="6">
    <location>
        <begin position="462"/>
        <end position="474"/>
    </location>
</feature>
<name>A0A9P6RA91_9FUNG</name>
<reference evidence="10" key="1">
    <citation type="journal article" date="2020" name="Fungal Divers.">
        <title>Resolving the Mortierellaceae phylogeny through synthesis of multi-gene phylogenetics and phylogenomics.</title>
        <authorList>
            <person name="Vandepol N."/>
            <person name="Liber J."/>
            <person name="Desiro A."/>
            <person name="Na H."/>
            <person name="Kennedy M."/>
            <person name="Barry K."/>
            <person name="Grigoriev I.V."/>
            <person name="Miller A.N."/>
            <person name="O'Donnell K."/>
            <person name="Stajich J.E."/>
            <person name="Bonito G."/>
        </authorList>
    </citation>
    <scope>NUCLEOTIDE SEQUENCE</scope>
    <source>
        <strain evidence="10">REB-010B</strain>
    </source>
</reference>
<dbReference type="Gene3D" id="2.30.30.40">
    <property type="entry name" value="SH3 Domains"/>
    <property type="match status" value="1"/>
</dbReference>
<keyword evidence="8" id="KW-0732">Signal</keyword>
<keyword evidence="4 7" id="KW-0472">Membrane</keyword>
<keyword evidence="7" id="KW-1133">Transmembrane helix</keyword>
<dbReference type="AlphaFoldDB" id="A0A9P6RA91"/>
<feature type="region of interest" description="Disordered" evidence="6">
    <location>
        <begin position="288"/>
        <end position="312"/>
    </location>
</feature>
<dbReference type="InterPro" id="IPR001452">
    <property type="entry name" value="SH3_domain"/>
</dbReference>
<comment type="caution">
    <text evidence="10">The sequence shown here is derived from an EMBL/GenBank/DDBJ whole genome shotgun (WGS) entry which is preliminary data.</text>
</comment>
<dbReference type="InterPro" id="IPR036028">
    <property type="entry name" value="SH3-like_dom_sf"/>
</dbReference>
<organism evidence="10 11">
    <name type="scientific">Dissophora globulifera</name>
    <dbReference type="NCBI Taxonomy" id="979702"/>
    <lineage>
        <taxon>Eukaryota</taxon>
        <taxon>Fungi</taxon>
        <taxon>Fungi incertae sedis</taxon>
        <taxon>Mucoromycota</taxon>
        <taxon>Mortierellomycotina</taxon>
        <taxon>Mortierellomycetes</taxon>
        <taxon>Mortierellales</taxon>
        <taxon>Mortierellaceae</taxon>
        <taxon>Dissophora</taxon>
    </lineage>
</organism>
<dbReference type="PANTHER" id="PTHR14167">
    <property type="entry name" value="SH3 DOMAIN-CONTAINING"/>
    <property type="match status" value="1"/>
</dbReference>
<dbReference type="InterPro" id="IPR050384">
    <property type="entry name" value="Endophilin_SH3RF"/>
</dbReference>
<feature type="transmembrane region" description="Helical" evidence="7">
    <location>
        <begin position="259"/>
        <end position="282"/>
    </location>
</feature>
<feature type="compositionally biased region" description="Low complexity" evidence="6">
    <location>
        <begin position="233"/>
        <end position="243"/>
    </location>
</feature>
<feature type="compositionally biased region" description="Polar residues" evidence="6">
    <location>
        <begin position="499"/>
        <end position="515"/>
    </location>
</feature>
<proteinExistence type="predicted"/>
<feature type="region of interest" description="Disordered" evidence="6">
    <location>
        <begin position="448"/>
        <end position="543"/>
    </location>
</feature>
<evidence type="ECO:0000256" key="7">
    <source>
        <dbReference type="SAM" id="Phobius"/>
    </source>
</evidence>
<feature type="signal peptide" evidence="8">
    <location>
        <begin position="1"/>
        <end position="30"/>
    </location>
</feature>
<dbReference type="EMBL" id="JAAAIP010000721">
    <property type="protein sequence ID" value="KAG0313357.1"/>
    <property type="molecule type" value="Genomic_DNA"/>
</dbReference>
<dbReference type="Proteomes" id="UP000738325">
    <property type="component" value="Unassembled WGS sequence"/>
</dbReference>
<feature type="compositionally biased region" description="Polar residues" evidence="6">
    <location>
        <begin position="298"/>
        <end position="312"/>
    </location>
</feature>
<dbReference type="Pfam" id="PF00018">
    <property type="entry name" value="SH3_1"/>
    <property type="match status" value="1"/>
</dbReference>
<gene>
    <name evidence="10" type="ORF">BGZ99_008950</name>
</gene>
<evidence type="ECO:0000256" key="2">
    <source>
        <dbReference type="ARBA" id="ARBA00022443"/>
    </source>
</evidence>
<feature type="region of interest" description="Disordered" evidence="6">
    <location>
        <begin position="233"/>
        <end position="252"/>
    </location>
</feature>
<evidence type="ECO:0000256" key="4">
    <source>
        <dbReference type="ARBA" id="ARBA00023136"/>
    </source>
</evidence>
<dbReference type="PANTHER" id="PTHR14167:SF81">
    <property type="entry name" value="ENDOPHILIN-A"/>
    <property type="match status" value="1"/>
</dbReference>
<comment type="subcellular location">
    <subcellularLocation>
        <location evidence="1">Membrane</location>
        <topology evidence="1">Peripheral membrane protein</topology>
    </subcellularLocation>
</comment>
<evidence type="ECO:0000256" key="8">
    <source>
        <dbReference type="SAM" id="SignalP"/>
    </source>
</evidence>
<sequence>MTLSTSSSQRAHWLTRALVPLALLATGAQSVCVSLQNSKACPSFSQFSVDTNVAKNINDLGLGMNMTAFTDVTSFDASIFGSTAFMSSPSTCTGYTSAQMLRYQTTVLCTMVAQDADSAKCTPNAPDMCISSCALFANSLQTMISTVCPKDQTSLKDLTTLNATCTGGGQDWTGLQSSANNCVNATTNEAATCGFGTQISMCTFCSANPTDACCVSGAGATCTATTTALPTSTITPISPPASGSHDDGGSQKSGLSTAALGGIIAGGVVALLALVAILVVCLRRSRANGRGSKVGGSKNLSRNMSTSSSTKYNISAPKIQEEGFSSSMNPSIPMTALPTIMPAVLPSDAAAIAAANRISRANSTAGAGNNGKPSYCQVLYPYEATMADELDLTQGDIINVHSVFDDGWAVGVNMNTSNEGAFPVVCVAFVDESALDDDFEDVNMHSMAPMGHREDDLGRNGSQRSSLPSRASSPVHLPKRHSSILRDSTIFPGNGNGGMTSSPLAGGNNSNQYQRGLQPPVRDTMMSDASSINRWWEGEGSSK</sequence>